<dbReference type="EMBL" id="SOHM01000006">
    <property type="protein sequence ID" value="TFD94601.1"/>
    <property type="molecule type" value="Genomic_DNA"/>
</dbReference>
<dbReference type="Pfam" id="PF00581">
    <property type="entry name" value="Rhodanese"/>
    <property type="match status" value="1"/>
</dbReference>
<feature type="region of interest" description="Disordered" evidence="1">
    <location>
        <begin position="24"/>
        <end position="46"/>
    </location>
</feature>
<evidence type="ECO:0000313" key="4">
    <source>
        <dbReference type="EMBL" id="TFD94601.1"/>
    </source>
</evidence>
<dbReference type="OrthoDB" id="9800872at2"/>
<evidence type="ECO:0000313" key="5">
    <source>
        <dbReference type="Proteomes" id="UP000298468"/>
    </source>
</evidence>
<organism evidence="4 5">
    <name type="scientific">Cryobacterium lactosi</name>
    <dbReference type="NCBI Taxonomy" id="1259202"/>
    <lineage>
        <taxon>Bacteria</taxon>
        <taxon>Bacillati</taxon>
        <taxon>Actinomycetota</taxon>
        <taxon>Actinomycetes</taxon>
        <taxon>Micrococcales</taxon>
        <taxon>Microbacteriaceae</taxon>
        <taxon>Cryobacterium</taxon>
    </lineage>
</organism>
<evidence type="ECO:0000256" key="1">
    <source>
        <dbReference type="SAM" id="MobiDB-lite"/>
    </source>
</evidence>
<dbReference type="Proteomes" id="UP000298468">
    <property type="component" value="Unassembled WGS sequence"/>
</dbReference>
<dbReference type="InterPro" id="IPR050229">
    <property type="entry name" value="GlpE_sulfurtransferase"/>
</dbReference>
<dbReference type="SMART" id="SM00450">
    <property type="entry name" value="RHOD"/>
    <property type="match status" value="1"/>
</dbReference>
<dbReference type="Gene3D" id="3.40.250.10">
    <property type="entry name" value="Rhodanese-like domain"/>
    <property type="match status" value="1"/>
</dbReference>
<accession>A0A4R9BYK8</accession>
<feature type="signal peptide" evidence="2">
    <location>
        <begin position="1"/>
        <end position="23"/>
    </location>
</feature>
<sequence>MKTPHLALVLTLATALGLAGCSAGTSSPATSPGTETIGPQSTPDSTTAPLALSTIIDVRTPAEYAEGHLDGAMNIDVQAADFAERIAELPTDAEYIVYCRTGARAAAAVAQMTTLGFTDVTNAGSLADASASTGIAVVSD</sequence>
<dbReference type="PROSITE" id="PS51257">
    <property type="entry name" value="PROKAR_LIPOPROTEIN"/>
    <property type="match status" value="1"/>
</dbReference>
<evidence type="ECO:0000259" key="3">
    <source>
        <dbReference type="PROSITE" id="PS50206"/>
    </source>
</evidence>
<name>A0A4R9BYK8_9MICO</name>
<feature type="compositionally biased region" description="Polar residues" evidence="1">
    <location>
        <begin position="28"/>
        <end position="46"/>
    </location>
</feature>
<dbReference type="InterPro" id="IPR036873">
    <property type="entry name" value="Rhodanese-like_dom_sf"/>
</dbReference>
<dbReference type="PANTHER" id="PTHR43031">
    <property type="entry name" value="FAD-DEPENDENT OXIDOREDUCTASE"/>
    <property type="match status" value="1"/>
</dbReference>
<dbReference type="SUPFAM" id="SSF52821">
    <property type="entry name" value="Rhodanese/Cell cycle control phosphatase"/>
    <property type="match status" value="1"/>
</dbReference>
<feature type="chain" id="PRO_5039517909" evidence="2">
    <location>
        <begin position="24"/>
        <end position="140"/>
    </location>
</feature>
<reference evidence="4 5" key="1">
    <citation type="submission" date="2019-03" db="EMBL/GenBank/DDBJ databases">
        <title>Genomics of glacier-inhabiting Cryobacterium strains.</title>
        <authorList>
            <person name="Liu Q."/>
            <person name="Xin Y.-H."/>
        </authorList>
    </citation>
    <scope>NUCLEOTIDE SEQUENCE [LARGE SCALE GENOMIC DNA]</scope>
    <source>
        <strain evidence="4 5">Sr59</strain>
    </source>
</reference>
<dbReference type="PANTHER" id="PTHR43031:SF1">
    <property type="entry name" value="PYRIDINE NUCLEOTIDE-DISULPHIDE OXIDOREDUCTASE"/>
    <property type="match status" value="1"/>
</dbReference>
<protein>
    <submittedName>
        <fullName evidence="4">Rhodanese-like domain-containing protein</fullName>
    </submittedName>
</protein>
<keyword evidence="5" id="KW-1185">Reference proteome</keyword>
<dbReference type="CDD" id="cd00158">
    <property type="entry name" value="RHOD"/>
    <property type="match status" value="1"/>
</dbReference>
<keyword evidence="2" id="KW-0732">Signal</keyword>
<comment type="caution">
    <text evidence="4">The sequence shown here is derived from an EMBL/GenBank/DDBJ whole genome shotgun (WGS) entry which is preliminary data.</text>
</comment>
<dbReference type="InterPro" id="IPR001763">
    <property type="entry name" value="Rhodanese-like_dom"/>
</dbReference>
<evidence type="ECO:0000256" key="2">
    <source>
        <dbReference type="SAM" id="SignalP"/>
    </source>
</evidence>
<dbReference type="PROSITE" id="PS50206">
    <property type="entry name" value="RHODANESE_3"/>
    <property type="match status" value="1"/>
</dbReference>
<proteinExistence type="predicted"/>
<gene>
    <name evidence="4" type="ORF">E3T61_01835</name>
</gene>
<dbReference type="AlphaFoldDB" id="A0A4R9BYK8"/>
<feature type="domain" description="Rhodanese" evidence="3">
    <location>
        <begin position="54"/>
        <end position="138"/>
    </location>
</feature>
<dbReference type="RefSeq" id="WP_134639230.1">
    <property type="nucleotide sequence ID" value="NZ_SOHM01000006.1"/>
</dbReference>